<evidence type="ECO:0000313" key="13">
    <source>
        <dbReference type="Proteomes" id="UP000192536"/>
    </source>
</evidence>
<evidence type="ECO:0000256" key="10">
    <source>
        <dbReference type="SAM" id="Coils"/>
    </source>
</evidence>
<accession>A0A1X0WD09</accession>
<feature type="domain" description="RecF/RecN/SMC N-terminal" evidence="11">
    <location>
        <begin position="2"/>
        <end position="511"/>
    </location>
</feature>
<dbReference type="PIRSF" id="PIRSF003128">
    <property type="entry name" value="RecN"/>
    <property type="match status" value="1"/>
</dbReference>
<comment type="caution">
    <text evidence="12">The sequence shown here is derived from an EMBL/GenBank/DDBJ whole genome shotgun (WGS) entry which is preliminary data.</text>
</comment>
<evidence type="ECO:0000256" key="8">
    <source>
        <dbReference type="ARBA" id="ARBA00033408"/>
    </source>
</evidence>
<dbReference type="AlphaFoldDB" id="A0A1X0WD09"/>
<sequence>MLAQLTINNFAIVRELEIDFHAGMTAITGETGAGKSIAIDALGLCLGSRADGNAVRLGTQRADVCARFTLADTPSAKQWLIDNQLDEGQDCILRRTISADGRSRGFINGTPVPLSQMREIGHHLIQIHGQHAHQMLVKPEHQKHLLDAYAAQSFLLSQMKTAYQNWHHSCRMLAQFQQQVNERESRRQLLQYQLKELNEFAPQQGEYEQIDEEYKLLANSGQLLSLSQSALYLLSDSEDQNISSLLYTVKNKLTELAELDEKMNDLIVMLDDASIQISEASDELRHYSERLEMDPNRMFELEQRLSRQMALARKHHVTAEELPELHRQLLEEQSALDAQETNQAELSDAVHLHHQQALDIAHALHQQRQHFADELTQLITQSMQTLSMPHGKFNIQVQFIPENLSIEGADRIEFQVTTNPGQPLQALAKVASGGELSRIALAIQVITAQKMETPALIFDEVDVGISGPTAAIVGKLLRQLGESTQVMCVTHLPQVAGCGHQHYFVSKETDGEVTETQMNRLDKKARLQELARLLGGSEVTRNTLANAKELLAA</sequence>
<evidence type="ECO:0000256" key="2">
    <source>
        <dbReference type="ARBA" id="ARBA00009441"/>
    </source>
</evidence>
<keyword evidence="7 9" id="KW-0234">DNA repair</keyword>
<dbReference type="GO" id="GO:0043590">
    <property type="term" value="C:bacterial nucleoid"/>
    <property type="evidence" value="ECO:0007669"/>
    <property type="project" value="TreeGrafter"/>
</dbReference>
<dbReference type="EMBL" id="MRWE01000026">
    <property type="protein sequence ID" value="ORJ24639.1"/>
    <property type="molecule type" value="Genomic_DNA"/>
</dbReference>
<dbReference type="GO" id="GO:0009432">
    <property type="term" value="P:SOS response"/>
    <property type="evidence" value="ECO:0007669"/>
    <property type="project" value="UniProtKB-ARBA"/>
</dbReference>
<dbReference type="FunFam" id="3.40.50.300:FF:000319">
    <property type="entry name" value="DNA repair protein RecN"/>
    <property type="match status" value="1"/>
</dbReference>
<feature type="coiled-coil region" evidence="10">
    <location>
        <begin position="256"/>
        <end position="290"/>
    </location>
</feature>
<dbReference type="NCBIfam" id="NF008121">
    <property type="entry name" value="PRK10869.1"/>
    <property type="match status" value="1"/>
</dbReference>
<dbReference type="RefSeq" id="WP_017489902.1">
    <property type="nucleotide sequence ID" value="NZ_CAUQAZ010000003.1"/>
</dbReference>
<dbReference type="GO" id="GO:0005524">
    <property type="term" value="F:ATP binding"/>
    <property type="evidence" value="ECO:0007669"/>
    <property type="project" value="UniProtKB-KW"/>
</dbReference>
<evidence type="ECO:0000256" key="3">
    <source>
        <dbReference type="ARBA" id="ARBA00021315"/>
    </source>
</evidence>
<dbReference type="CDD" id="cd03241">
    <property type="entry name" value="ABC_RecN"/>
    <property type="match status" value="2"/>
</dbReference>
<name>A0A1X0WD09_9GAMM</name>
<dbReference type="STRING" id="1646377.BS640_15370"/>
<keyword evidence="6" id="KW-0067">ATP-binding</keyword>
<dbReference type="FunFam" id="3.40.50.300:FF:000356">
    <property type="entry name" value="DNA repair protein RecN"/>
    <property type="match status" value="1"/>
</dbReference>
<dbReference type="PANTHER" id="PTHR11059:SF0">
    <property type="entry name" value="DNA REPAIR PROTEIN RECN"/>
    <property type="match status" value="1"/>
</dbReference>
<comment type="function">
    <text evidence="1 9">May be involved in recombinational repair of damaged DNA.</text>
</comment>
<evidence type="ECO:0000256" key="5">
    <source>
        <dbReference type="ARBA" id="ARBA00022763"/>
    </source>
</evidence>
<comment type="similarity">
    <text evidence="2 9">Belongs to the RecN family.</text>
</comment>
<dbReference type="PANTHER" id="PTHR11059">
    <property type="entry name" value="DNA REPAIR PROTEIN RECN"/>
    <property type="match status" value="1"/>
</dbReference>
<dbReference type="InterPro" id="IPR004604">
    <property type="entry name" value="DNA_recomb/repair_RecN"/>
</dbReference>
<evidence type="ECO:0000256" key="9">
    <source>
        <dbReference type="PIRNR" id="PIRNR003128"/>
    </source>
</evidence>
<dbReference type="SUPFAM" id="SSF52540">
    <property type="entry name" value="P-loop containing nucleoside triphosphate hydrolases"/>
    <property type="match status" value="1"/>
</dbReference>
<evidence type="ECO:0000256" key="6">
    <source>
        <dbReference type="ARBA" id="ARBA00022840"/>
    </source>
</evidence>
<organism evidence="12 13">
    <name type="scientific">Rouxiella badensis</name>
    <dbReference type="NCBI Taxonomy" id="1646377"/>
    <lineage>
        <taxon>Bacteria</taxon>
        <taxon>Pseudomonadati</taxon>
        <taxon>Pseudomonadota</taxon>
        <taxon>Gammaproteobacteria</taxon>
        <taxon>Enterobacterales</taxon>
        <taxon>Yersiniaceae</taxon>
        <taxon>Rouxiella</taxon>
    </lineage>
</organism>
<dbReference type="InterPro" id="IPR003395">
    <property type="entry name" value="RecF/RecN/SMC_N"/>
</dbReference>
<dbReference type="Pfam" id="PF02463">
    <property type="entry name" value="SMC_N"/>
    <property type="match status" value="1"/>
</dbReference>
<dbReference type="GeneID" id="93567377"/>
<evidence type="ECO:0000256" key="7">
    <source>
        <dbReference type="ARBA" id="ARBA00023204"/>
    </source>
</evidence>
<dbReference type="Gene3D" id="3.40.50.300">
    <property type="entry name" value="P-loop containing nucleotide triphosphate hydrolases"/>
    <property type="match status" value="2"/>
</dbReference>
<keyword evidence="4" id="KW-0547">Nucleotide-binding</keyword>
<dbReference type="NCBIfam" id="TIGR00634">
    <property type="entry name" value="recN"/>
    <property type="match status" value="1"/>
</dbReference>
<dbReference type="GO" id="GO:0006310">
    <property type="term" value="P:DNA recombination"/>
    <property type="evidence" value="ECO:0007669"/>
    <property type="project" value="InterPro"/>
</dbReference>
<evidence type="ECO:0000256" key="4">
    <source>
        <dbReference type="ARBA" id="ARBA00022741"/>
    </source>
</evidence>
<keyword evidence="10" id="KW-0175">Coiled coil</keyword>
<protein>
    <recommendedName>
        <fullName evidence="3 9">DNA repair protein RecN</fullName>
    </recommendedName>
    <alternativeName>
        <fullName evidence="8 9">Recombination protein N</fullName>
    </alternativeName>
</protein>
<evidence type="ECO:0000313" key="12">
    <source>
        <dbReference type="EMBL" id="ORJ24639.1"/>
    </source>
</evidence>
<dbReference type="GO" id="GO:0006281">
    <property type="term" value="P:DNA repair"/>
    <property type="evidence" value="ECO:0007669"/>
    <property type="project" value="UniProtKB-KW"/>
</dbReference>
<keyword evidence="5 9" id="KW-0227">DNA damage</keyword>
<dbReference type="InterPro" id="IPR027417">
    <property type="entry name" value="P-loop_NTPase"/>
</dbReference>
<gene>
    <name evidence="12" type="ORF">BS640_15370</name>
</gene>
<dbReference type="Proteomes" id="UP000192536">
    <property type="component" value="Unassembled WGS sequence"/>
</dbReference>
<evidence type="ECO:0000259" key="11">
    <source>
        <dbReference type="Pfam" id="PF02463"/>
    </source>
</evidence>
<reference evidence="12 13" key="1">
    <citation type="journal article" date="2017" name="Int. J. Syst. Evol. Microbiol.">
        <title>Rouxiella badensis sp. nov. and Rouxiella silvae sp. nov. isolated from peat bog soil in Germany and emendation of the genus description.</title>
        <authorList>
            <person name="Le Fleche-Mateos A."/>
            <person name="Kugler J.H."/>
            <person name="Hansen S.H."/>
            <person name="Syldatk C."/>
            <person name="Hausmann R."/>
            <person name="Lomprez F."/>
            <person name="Vandenbogaert M."/>
            <person name="Manuguerra J.C."/>
            <person name="Grimont P.A."/>
        </authorList>
    </citation>
    <scope>NUCLEOTIDE SEQUENCE [LARGE SCALE GENOMIC DNA]</scope>
    <source>
        <strain evidence="12 13">DSM 100043</strain>
    </source>
</reference>
<keyword evidence="13" id="KW-1185">Reference proteome</keyword>
<proteinExistence type="inferred from homology"/>
<evidence type="ECO:0000256" key="1">
    <source>
        <dbReference type="ARBA" id="ARBA00003618"/>
    </source>
</evidence>